<dbReference type="Proteomes" id="UP000596083">
    <property type="component" value="Chromosome"/>
</dbReference>
<organism evidence="1 2">
    <name type="scientific">Martelella lutilitoris</name>
    <dbReference type="NCBI Taxonomy" id="2583532"/>
    <lineage>
        <taxon>Bacteria</taxon>
        <taxon>Pseudomonadati</taxon>
        <taxon>Pseudomonadota</taxon>
        <taxon>Alphaproteobacteria</taxon>
        <taxon>Hyphomicrobiales</taxon>
        <taxon>Aurantimonadaceae</taxon>
        <taxon>Martelella</taxon>
    </lineage>
</organism>
<evidence type="ECO:0000313" key="1">
    <source>
        <dbReference type="EMBL" id="QQM29295.1"/>
    </source>
</evidence>
<dbReference type="InterPro" id="IPR021808">
    <property type="entry name" value="DUF3383"/>
</dbReference>
<dbReference type="AlphaFoldDB" id="A0A7T7HHH6"/>
<accession>A0A7T7HHH6</accession>
<reference evidence="1 2" key="1">
    <citation type="submission" date="2020-12" db="EMBL/GenBank/DDBJ databases">
        <authorList>
            <person name="Zheng R.K."/>
            <person name="Sun C.M."/>
        </authorList>
    </citation>
    <scope>NUCLEOTIDE SEQUENCE [LARGE SCALE GENOMIC DNA]</scope>
    <source>
        <strain evidence="1 2">ZRK001</strain>
    </source>
</reference>
<evidence type="ECO:0000313" key="2">
    <source>
        <dbReference type="Proteomes" id="UP000596083"/>
    </source>
</evidence>
<dbReference type="RefSeq" id="WP_200334119.1">
    <property type="nucleotide sequence ID" value="NZ_CP066786.1"/>
</dbReference>
<gene>
    <name evidence="1" type="ORF">JET14_13260</name>
</gene>
<dbReference type="EMBL" id="CP066786">
    <property type="protein sequence ID" value="QQM29295.1"/>
    <property type="molecule type" value="Genomic_DNA"/>
</dbReference>
<protein>
    <submittedName>
        <fullName evidence="1">DUF3383 family protein</fullName>
    </submittedName>
</protein>
<dbReference type="KEGG" id="mlut:JET14_13260"/>
<name>A0A7T7HHH6_9HYPH</name>
<dbReference type="Pfam" id="PF11863">
    <property type="entry name" value="DUF3383"/>
    <property type="match status" value="1"/>
</dbReference>
<sequence length="380" mass="41204">MAKLPYSMVVNVSVDRVNNFPTRRGFGTILFLSTVAKAGIVDATTRTKLYASIEEVAVDWAATDDFYKAALAAFSQNPRPTSIKAGYISYTSGTSTESDVQDELDAIEAFDGDWYFLTIDSVLRDEAPLDGLISWNEAKMKQAFIDSNDDNMESAADTTNVAARNKGTVIRTSVFYHTDAAEWLAICAAAYCSTRVFDDANSAYTLKFKGMAGVQNVNLGSAAITAITGFVPGTGQSETAGHCANTYIDIGDQNFLVEGSTLTQNTFIDEIHASDWIVARTEEKMLSIFLNNARVPFSDVGMQILASGPREIMQAAVRAGIVPLDINTTGDYEAAYTITVPSVFDVPASQRNARIAPAITVVFRYAGAVHYATVTYELNY</sequence>
<proteinExistence type="predicted"/>